<evidence type="ECO:0000313" key="2">
    <source>
        <dbReference type="EMBL" id="ALG11930.1"/>
    </source>
</evidence>
<dbReference type="EMBL" id="CP012752">
    <property type="protein sequence ID" value="ALG11930.1"/>
    <property type="molecule type" value="Genomic_DNA"/>
</dbReference>
<dbReference type="PANTHER" id="PTHR34846">
    <property type="entry name" value="4-CARBOXYMUCONOLACTONE DECARBOXYLASE FAMILY PROTEIN (AFU_ORTHOLOGUE AFUA_6G11590)"/>
    <property type="match status" value="1"/>
</dbReference>
<feature type="domain" description="Carboxymuconolactone decarboxylase-like" evidence="1">
    <location>
        <begin position="44"/>
        <end position="106"/>
    </location>
</feature>
<protein>
    <submittedName>
        <fullName evidence="2">Carboxymuconolactone decarboxylase</fullName>
    </submittedName>
</protein>
<dbReference type="InterPro" id="IPR003779">
    <property type="entry name" value="CMD-like"/>
</dbReference>
<evidence type="ECO:0000259" key="1">
    <source>
        <dbReference type="Pfam" id="PF02627"/>
    </source>
</evidence>
<dbReference type="STRING" id="860235.AOZ06_38210"/>
<dbReference type="Pfam" id="PF02627">
    <property type="entry name" value="CMD"/>
    <property type="match status" value="1"/>
</dbReference>
<proteinExistence type="predicted"/>
<dbReference type="Proteomes" id="UP000063699">
    <property type="component" value="Chromosome"/>
</dbReference>
<dbReference type="RefSeq" id="WP_054293826.1">
    <property type="nucleotide sequence ID" value="NZ_CP012752.1"/>
</dbReference>
<dbReference type="InterPro" id="IPR029032">
    <property type="entry name" value="AhpD-like"/>
</dbReference>
<dbReference type="PANTHER" id="PTHR34846:SF5">
    <property type="entry name" value="CARBOXYMUCONOLACTONE DECARBOXYLASE-LIKE DOMAIN-CONTAINING PROTEIN"/>
    <property type="match status" value="1"/>
</dbReference>
<dbReference type="Gene3D" id="1.20.1290.10">
    <property type="entry name" value="AhpD-like"/>
    <property type="match status" value="1"/>
</dbReference>
<dbReference type="GO" id="GO:0051920">
    <property type="term" value="F:peroxiredoxin activity"/>
    <property type="evidence" value="ECO:0007669"/>
    <property type="project" value="InterPro"/>
</dbReference>
<dbReference type="SUPFAM" id="SSF69118">
    <property type="entry name" value="AhpD-like"/>
    <property type="match status" value="1"/>
</dbReference>
<dbReference type="KEGG" id="kphy:AOZ06_38210"/>
<evidence type="ECO:0000313" key="3">
    <source>
        <dbReference type="Proteomes" id="UP000063699"/>
    </source>
</evidence>
<sequence length="184" mass="19912">MTEPRITPVQPPYDTETAATLGKWMPPGVGGEPLALFRTLVRHPDLASRMRPLGAGILGHGTVPARLRELVIHRTCARCGAEYEWGVHATVFAAAAGFTPEQLTATTTPDPDHPSWSDLDRTVLRAADELHDTAKLTDATFEALTKELTDAQILELVVTAGWYHVISFVVGAAGIPPEPWAATW</sequence>
<gene>
    <name evidence="2" type="ORF">AOZ06_38210</name>
</gene>
<organism evidence="2 3">
    <name type="scientific">Kibdelosporangium phytohabitans</name>
    <dbReference type="NCBI Taxonomy" id="860235"/>
    <lineage>
        <taxon>Bacteria</taxon>
        <taxon>Bacillati</taxon>
        <taxon>Actinomycetota</taxon>
        <taxon>Actinomycetes</taxon>
        <taxon>Pseudonocardiales</taxon>
        <taxon>Pseudonocardiaceae</taxon>
        <taxon>Kibdelosporangium</taxon>
    </lineage>
</organism>
<reference evidence="2 3" key="1">
    <citation type="submission" date="2015-07" db="EMBL/GenBank/DDBJ databases">
        <title>Genome sequencing of Kibdelosporangium phytohabitans.</title>
        <authorList>
            <person name="Qin S."/>
            <person name="Xing K."/>
        </authorList>
    </citation>
    <scope>NUCLEOTIDE SEQUENCE [LARGE SCALE GENOMIC DNA]</scope>
    <source>
        <strain evidence="2 3">KLBMP1111</strain>
    </source>
</reference>
<keyword evidence="3" id="KW-1185">Reference proteome</keyword>
<dbReference type="OrthoDB" id="4704294at2"/>
<accession>A0A0N9I2J3</accession>
<name>A0A0N9I2J3_9PSEU</name>
<dbReference type="AlphaFoldDB" id="A0A0N9I2J3"/>